<reference evidence="2 3" key="1">
    <citation type="submission" date="2018-08" db="EMBL/GenBank/DDBJ databases">
        <title>A genome reference for cultivated species of the human gut microbiota.</title>
        <authorList>
            <person name="Zou Y."/>
            <person name="Xue W."/>
            <person name="Luo G."/>
        </authorList>
    </citation>
    <scope>NUCLEOTIDE SEQUENCE [LARGE SCALE GENOMIC DNA]</scope>
    <source>
        <strain evidence="2 3">OM06-4</strain>
    </source>
</reference>
<evidence type="ECO:0000313" key="2">
    <source>
        <dbReference type="EMBL" id="RGD86301.1"/>
    </source>
</evidence>
<name>A0A3E3EGE4_9FIRM</name>
<keyword evidence="1" id="KW-0812">Transmembrane</keyword>
<protein>
    <submittedName>
        <fullName evidence="2">DUF308 domain-containing protein</fullName>
    </submittedName>
</protein>
<dbReference type="Pfam" id="PF03729">
    <property type="entry name" value="DUF308"/>
    <property type="match status" value="1"/>
</dbReference>
<evidence type="ECO:0000313" key="3">
    <source>
        <dbReference type="Proteomes" id="UP000261032"/>
    </source>
</evidence>
<dbReference type="RefSeq" id="WP_117580916.1">
    <property type="nucleotide sequence ID" value="NZ_QUSL01000006.1"/>
</dbReference>
<organism evidence="2 3">
    <name type="scientific">Thomasclavelia ramosa</name>
    <dbReference type="NCBI Taxonomy" id="1547"/>
    <lineage>
        <taxon>Bacteria</taxon>
        <taxon>Bacillati</taxon>
        <taxon>Bacillota</taxon>
        <taxon>Erysipelotrichia</taxon>
        <taxon>Erysipelotrichales</taxon>
        <taxon>Coprobacillaceae</taxon>
        <taxon>Thomasclavelia</taxon>
    </lineage>
</organism>
<dbReference type="AlphaFoldDB" id="A0A3E3EGE4"/>
<comment type="caution">
    <text evidence="2">The sequence shown here is derived from an EMBL/GenBank/DDBJ whole genome shotgun (WGS) entry which is preliminary data.</text>
</comment>
<dbReference type="EMBL" id="QUSL01000006">
    <property type="protein sequence ID" value="RGD86301.1"/>
    <property type="molecule type" value="Genomic_DNA"/>
</dbReference>
<feature type="transmembrane region" description="Helical" evidence="1">
    <location>
        <begin position="39"/>
        <end position="57"/>
    </location>
</feature>
<feature type="transmembrane region" description="Helical" evidence="1">
    <location>
        <begin position="9"/>
        <end position="27"/>
    </location>
</feature>
<dbReference type="Proteomes" id="UP000261032">
    <property type="component" value="Unassembled WGS sequence"/>
</dbReference>
<keyword evidence="1" id="KW-1133">Transmembrane helix</keyword>
<feature type="transmembrane region" description="Helical" evidence="1">
    <location>
        <begin position="119"/>
        <end position="137"/>
    </location>
</feature>
<sequence length="419" mass="48076">MRRNIYNSIYYCVLGLILIVISSMAIIQREDFLMRVFDVLAWILIINGLHELSVFLRRRFRGDLINIIGNIGVGIFILSYTAIPIRLLFAIFAIYITLNGIIKFISYLNYKKDKVSKRFPVLCGALFLIIYGLALLLGRYADANAMMIFIGGYGLLLGINYIIDGIFTAIPQQHKDSLKRRIRIPVPIFISALVPKVMMDYINERLAVEPTEKFLDDQNHANVEIFIHVSPDGFGTIGHCDICIDNQVISYGNYDYDSIRLFETIGDGVLFIAPRESYIPFCIETDHKTIFSYGVRLTVKQLASVKREIEKLKENTYPWHPRSYKDRNDCNDYASRLYLRTGASFFKFKRGRYKTYFVLGSNCVKLAEAIMGKAGMDIIDLNGIISPGTYQNYLEKEYQRANGVIISKNVYNQLTIDHK</sequence>
<gene>
    <name evidence="2" type="ORF">DXB93_05405</name>
</gene>
<feature type="transmembrane region" description="Helical" evidence="1">
    <location>
        <begin position="89"/>
        <end position="107"/>
    </location>
</feature>
<feature type="transmembrane region" description="Helical" evidence="1">
    <location>
        <begin position="64"/>
        <end position="83"/>
    </location>
</feature>
<accession>A0A3E3EGE4</accession>
<keyword evidence="1" id="KW-0472">Membrane</keyword>
<evidence type="ECO:0000256" key="1">
    <source>
        <dbReference type="SAM" id="Phobius"/>
    </source>
</evidence>
<proteinExistence type="predicted"/>
<dbReference type="InterPro" id="IPR005325">
    <property type="entry name" value="DUF308_memb"/>
</dbReference>
<feature type="transmembrane region" description="Helical" evidence="1">
    <location>
        <begin position="143"/>
        <end position="163"/>
    </location>
</feature>